<dbReference type="GO" id="GO:0030148">
    <property type="term" value="P:sphingolipid biosynthetic process"/>
    <property type="evidence" value="ECO:0007669"/>
    <property type="project" value="TreeGrafter"/>
</dbReference>
<keyword evidence="2 10" id="KW-0444">Lipid biosynthesis</keyword>
<dbReference type="PANTHER" id="PTHR11157">
    <property type="entry name" value="FATTY ACID ACYL TRANSFERASE-RELATED"/>
    <property type="match status" value="1"/>
</dbReference>
<dbReference type="OrthoDB" id="434092at2759"/>
<feature type="non-terminal residue" evidence="11">
    <location>
        <position position="210"/>
    </location>
</feature>
<dbReference type="InterPro" id="IPR002076">
    <property type="entry name" value="ELO_fam"/>
</dbReference>
<protein>
    <recommendedName>
        <fullName evidence="10">Elongation of very long chain fatty acids protein</fullName>
        <ecNumber evidence="10">2.3.1.199</ecNumber>
    </recommendedName>
    <alternativeName>
        <fullName evidence="10">Very-long-chain 3-oxoacyl-CoA synthase</fullName>
    </alternativeName>
</protein>
<dbReference type="GO" id="GO:0034625">
    <property type="term" value="P:fatty acid elongation, monounsaturated fatty acid"/>
    <property type="evidence" value="ECO:0007669"/>
    <property type="project" value="TreeGrafter"/>
</dbReference>
<comment type="subcellular location">
    <subcellularLocation>
        <location evidence="1">Membrane</location>
        <topology evidence="1">Multi-pass membrane protein</topology>
    </subcellularLocation>
</comment>
<accession>A0A7R9MCT0</accession>
<comment type="catalytic activity">
    <reaction evidence="10">
        <text>a very-long-chain acyl-CoA + malonyl-CoA + H(+) = a very-long-chain 3-oxoacyl-CoA + CO2 + CoA</text>
        <dbReference type="Rhea" id="RHEA:32727"/>
        <dbReference type="ChEBI" id="CHEBI:15378"/>
        <dbReference type="ChEBI" id="CHEBI:16526"/>
        <dbReference type="ChEBI" id="CHEBI:57287"/>
        <dbReference type="ChEBI" id="CHEBI:57384"/>
        <dbReference type="ChEBI" id="CHEBI:90725"/>
        <dbReference type="ChEBI" id="CHEBI:90736"/>
        <dbReference type="EC" id="2.3.1.199"/>
    </reaction>
</comment>
<comment type="caution">
    <text evidence="10">Lacks conserved residue(s) required for the propagation of feature annotation.</text>
</comment>
<dbReference type="GO" id="GO:0034626">
    <property type="term" value="P:fatty acid elongation, polyunsaturated fatty acid"/>
    <property type="evidence" value="ECO:0007669"/>
    <property type="project" value="TreeGrafter"/>
</dbReference>
<proteinExistence type="inferred from homology"/>
<evidence type="ECO:0000256" key="4">
    <source>
        <dbReference type="ARBA" id="ARBA00022692"/>
    </source>
</evidence>
<sequence length="210" mass="24706">MTEQNGALIRTVDYYLYDYWADVSDPRTGHYLLTRGGPLPVLTFMTLWLLFVTKLGPKLMSTREPLNIRWLMFGYNILMAGTNAYFFVMCLKFLDFTRLLTEFEFPSREDTSPQTLRYIDVAMVYGYTKFIDLLDTVFLVLRKKESHLTFLHLYHHFIVPILTWLAMKVTPTCPPIAIFVVLNTPVHTMMYSYYALSALGPTVHRFLWWK</sequence>
<dbReference type="GO" id="GO:0042761">
    <property type="term" value="P:very long-chain fatty acid biosynthetic process"/>
    <property type="evidence" value="ECO:0007669"/>
    <property type="project" value="TreeGrafter"/>
</dbReference>
<evidence type="ECO:0000256" key="10">
    <source>
        <dbReference type="RuleBase" id="RU361115"/>
    </source>
</evidence>
<feature type="transmembrane region" description="Helical" evidence="10">
    <location>
        <begin position="122"/>
        <end position="141"/>
    </location>
</feature>
<keyword evidence="4 10" id="KW-0812">Transmembrane</keyword>
<dbReference type="EMBL" id="CAJPVJ010013724">
    <property type="protein sequence ID" value="CAG2174997.1"/>
    <property type="molecule type" value="Genomic_DNA"/>
</dbReference>
<dbReference type="Pfam" id="PF01151">
    <property type="entry name" value="ELO"/>
    <property type="match status" value="1"/>
</dbReference>
<organism evidence="11">
    <name type="scientific">Oppiella nova</name>
    <dbReference type="NCBI Taxonomy" id="334625"/>
    <lineage>
        <taxon>Eukaryota</taxon>
        <taxon>Metazoa</taxon>
        <taxon>Ecdysozoa</taxon>
        <taxon>Arthropoda</taxon>
        <taxon>Chelicerata</taxon>
        <taxon>Arachnida</taxon>
        <taxon>Acari</taxon>
        <taxon>Acariformes</taxon>
        <taxon>Sarcoptiformes</taxon>
        <taxon>Oribatida</taxon>
        <taxon>Brachypylina</taxon>
        <taxon>Oppioidea</taxon>
        <taxon>Oppiidae</taxon>
        <taxon>Oppiella</taxon>
    </lineage>
</organism>
<evidence type="ECO:0000256" key="5">
    <source>
        <dbReference type="ARBA" id="ARBA00022832"/>
    </source>
</evidence>
<dbReference type="Proteomes" id="UP000728032">
    <property type="component" value="Unassembled WGS sequence"/>
</dbReference>
<feature type="transmembrane region" description="Helical" evidence="10">
    <location>
        <begin position="73"/>
        <end position="94"/>
    </location>
</feature>
<dbReference type="EC" id="2.3.1.199" evidence="10"/>
<keyword evidence="8 10" id="KW-0472">Membrane</keyword>
<dbReference type="GO" id="GO:0005789">
    <property type="term" value="C:endoplasmic reticulum membrane"/>
    <property type="evidence" value="ECO:0007669"/>
    <property type="project" value="TreeGrafter"/>
</dbReference>
<keyword evidence="7 10" id="KW-0443">Lipid metabolism</keyword>
<evidence type="ECO:0000256" key="3">
    <source>
        <dbReference type="ARBA" id="ARBA00022679"/>
    </source>
</evidence>
<evidence type="ECO:0000256" key="2">
    <source>
        <dbReference type="ARBA" id="ARBA00022516"/>
    </source>
</evidence>
<feature type="transmembrane region" description="Helical" evidence="10">
    <location>
        <begin position="153"/>
        <end position="170"/>
    </location>
</feature>
<evidence type="ECO:0000256" key="9">
    <source>
        <dbReference type="ARBA" id="ARBA00023160"/>
    </source>
</evidence>
<comment type="similarity">
    <text evidence="10">Belongs to the ELO family.</text>
</comment>
<dbReference type="GO" id="GO:0009922">
    <property type="term" value="F:fatty acid elongase activity"/>
    <property type="evidence" value="ECO:0007669"/>
    <property type="project" value="UniProtKB-EC"/>
</dbReference>
<evidence type="ECO:0000313" key="12">
    <source>
        <dbReference type="Proteomes" id="UP000728032"/>
    </source>
</evidence>
<evidence type="ECO:0000256" key="6">
    <source>
        <dbReference type="ARBA" id="ARBA00022989"/>
    </source>
</evidence>
<evidence type="ECO:0000313" key="11">
    <source>
        <dbReference type="EMBL" id="CAD7657811.1"/>
    </source>
</evidence>
<reference evidence="11" key="1">
    <citation type="submission" date="2020-11" db="EMBL/GenBank/DDBJ databases">
        <authorList>
            <person name="Tran Van P."/>
        </authorList>
    </citation>
    <scope>NUCLEOTIDE SEQUENCE</scope>
</reference>
<dbReference type="PANTHER" id="PTHR11157:SF126">
    <property type="entry name" value="ELONGATION OF VERY LONG CHAIN FATTY ACIDS PROTEIN"/>
    <property type="match status" value="1"/>
</dbReference>
<keyword evidence="9 10" id="KW-0275">Fatty acid biosynthesis</keyword>
<feature type="transmembrane region" description="Helical" evidence="10">
    <location>
        <begin position="32"/>
        <end position="52"/>
    </location>
</feature>
<keyword evidence="6 10" id="KW-1133">Transmembrane helix</keyword>
<dbReference type="GO" id="GO:0019367">
    <property type="term" value="P:fatty acid elongation, saturated fatty acid"/>
    <property type="evidence" value="ECO:0007669"/>
    <property type="project" value="TreeGrafter"/>
</dbReference>
<keyword evidence="5 10" id="KW-0276">Fatty acid metabolism</keyword>
<gene>
    <name evidence="11" type="ORF">ONB1V03_LOCUS14436</name>
</gene>
<keyword evidence="3 10" id="KW-0808">Transferase</keyword>
<evidence type="ECO:0000256" key="1">
    <source>
        <dbReference type="ARBA" id="ARBA00004141"/>
    </source>
</evidence>
<dbReference type="EMBL" id="OC928549">
    <property type="protein sequence ID" value="CAD7657811.1"/>
    <property type="molecule type" value="Genomic_DNA"/>
</dbReference>
<evidence type="ECO:0000256" key="8">
    <source>
        <dbReference type="ARBA" id="ARBA00023136"/>
    </source>
</evidence>
<name>A0A7R9MCT0_9ACAR</name>
<dbReference type="AlphaFoldDB" id="A0A7R9MCT0"/>
<keyword evidence="12" id="KW-1185">Reference proteome</keyword>
<evidence type="ECO:0000256" key="7">
    <source>
        <dbReference type="ARBA" id="ARBA00023098"/>
    </source>
</evidence>